<keyword evidence="10" id="KW-0934">Plastid</keyword>
<dbReference type="GO" id="GO:0006412">
    <property type="term" value="P:translation"/>
    <property type="evidence" value="ECO:0007669"/>
    <property type="project" value="InterPro"/>
</dbReference>
<dbReference type="GO" id="GO:0008097">
    <property type="term" value="F:5S rRNA binding"/>
    <property type="evidence" value="ECO:0007669"/>
    <property type="project" value="TreeGrafter"/>
</dbReference>
<dbReference type="EMBL" id="KX284716">
    <property type="protein sequence ID" value="AOM65864.1"/>
    <property type="molecule type" value="Genomic_DNA"/>
</dbReference>
<evidence type="ECO:0000256" key="6">
    <source>
        <dbReference type="ARBA" id="ARBA00022980"/>
    </source>
</evidence>
<dbReference type="AlphaFoldDB" id="A0A1C9CBY6"/>
<evidence type="ECO:0000256" key="4">
    <source>
        <dbReference type="ARBA" id="ARBA00022730"/>
    </source>
</evidence>
<dbReference type="InterPro" id="IPR057268">
    <property type="entry name" value="Ribosomal_L18"/>
</dbReference>
<keyword evidence="6 10" id="KW-0689">Ribosomal protein</keyword>
<comment type="function">
    <text evidence="1">Binds 5S rRNA, forms part of the central protuberance of the 50S subunit.</text>
</comment>
<gene>
    <name evidence="10" type="primary">rpl18</name>
    <name evidence="10" type="ORF">Apop_174</name>
</gene>
<organism evidence="10">
    <name type="scientific">Apophlaea sinclairii</name>
    <dbReference type="NCBI Taxonomy" id="212746"/>
    <lineage>
        <taxon>Eukaryota</taxon>
        <taxon>Rhodophyta</taxon>
        <taxon>Florideophyceae</taxon>
        <taxon>Hildenbrandiophycidae</taxon>
        <taxon>Hildenbrandiales</taxon>
        <taxon>Hildenbrandiaceae</taxon>
        <taxon>Apophlaea</taxon>
    </lineage>
</organism>
<evidence type="ECO:0000256" key="8">
    <source>
        <dbReference type="ARBA" id="ARBA00035303"/>
    </source>
</evidence>
<dbReference type="PANTHER" id="PTHR12899">
    <property type="entry name" value="39S RIBOSOMAL PROTEIN L18, MITOCHONDRIAL"/>
    <property type="match status" value="1"/>
</dbReference>
<dbReference type="SUPFAM" id="SSF53137">
    <property type="entry name" value="Translational machinery components"/>
    <property type="match status" value="1"/>
</dbReference>
<proteinExistence type="inferred from homology"/>
<dbReference type="RefSeq" id="YP_009296724.1">
    <property type="nucleotide sequence ID" value="NC_031172.1"/>
</dbReference>
<evidence type="ECO:0000256" key="9">
    <source>
        <dbReference type="ARBA" id="ARBA00035346"/>
    </source>
</evidence>
<dbReference type="GO" id="GO:0005737">
    <property type="term" value="C:cytoplasm"/>
    <property type="evidence" value="ECO:0007669"/>
    <property type="project" value="UniProtKB-ARBA"/>
</dbReference>
<keyword evidence="4" id="KW-0699">rRNA-binding</keyword>
<name>A0A1C9CBY6_9FLOR</name>
<dbReference type="NCBIfam" id="TIGR00060">
    <property type="entry name" value="L18_bact"/>
    <property type="match status" value="1"/>
</dbReference>
<evidence type="ECO:0000313" key="10">
    <source>
        <dbReference type="EMBL" id="AOM65864.1"/>
    </source>
</evidence>
<dbReference type="GO" id="GO:0003735">
    <property type="term" value="F:structural constituent of ribosome"/>
    <property type="evidence" value="ECO:0007669"/>
    <property type="project" value="InterPro"/>
</dbReference>
<evidence type="ECO:0000256" key="2">
    <source>
        <dbReference type="ARBA" id="ARBA00007116"/>
    </source>
</evidence>
<reference evidence="10" key="1">
    <citation type="journal article" date="2016" name="BMC Biol.">
        <title>Parallel evolution of highly conserved plastid genome architecture in red seaweeds and seed plants.</title>
        <authorList>
            <person name="Lee J."/>
            <person name="Cho C.H."/>
            <person name="Park S.I."/>
            <person name="Choi J.W."/>
            <person name="Song H.S."/>
            <person name="West J.A."/>
            <person name="Bhattacharya D."/>
            <person name="Yoon H.S."/>
        </authorList>
    </citation>
    <scope>NUCLEOTIDE SEQUENCE</scope>
</reference>
<evidence type="ECO:0000256" key="5">
    <source>
        <dbReference type="ARBA" id="ARBA00022884"/>
    </source>
</evidence>
<dbReference type="GO" id="GO:0005840">
    <property type="term" value="C:ribosome"/>
    <property type="evidence" value="ECO:0007669"/>
    <property type="project" value="UniProtKB-KW"/>
</dbReference>
<dbReference type="GeneID" id="29073101"/>
<evidence type="ECO:0000256" key="1">
    <source>
        <dbReference type="ARBA" id="ARBA00003898"/>
    </source>
</evidence>
<accession>A0A1C9CBY6</accession>
<dbReference type="InterPro" id="IPR005484">
    <property type="entry name" value="Ribosomal_uL18_bac/plant/anim"/>
</dbReference>
<dbReference type="HAMAP" id="MF_01337_B">
    <property type="entry name" value="Ribosomal_uL18_B"/>
    <property type="match status" value="1"/>
</dbReference>
<dbReference type="PANTHER" id="PTHR12899:SF3">
    <property type="entry name" value="LARGE RIBOSOMAL SUBUNIT PROTEIN UL18M"/>
    <property type="match status" value="1"/>
</dbReference>
<keyword evidence="7" id="KW-0687">Ribonucleoprotein</keyword>
<dbReference type="Pfam" id="PF00861">
    <property type="entry name" value="Ribosomal_L18p"/>
    <property type="match status" value="1"/>
</dbReference>
<dbReference type="Gene3D" id="3.30.420.100">
    <property type="match status" value="1"/>
</dbReference>
<geneLocation type="plastid" evidence="10"/>
<dbReference type="CDD" id="cd00432">
    <property type="entry name" value="Ribosomal_L18_L5e"/>
    <property type="match status" value="1"/>
</dbReference>
<protein>
    <recommendedName>
        <fullName evidence="8">Large ribosomal subunit protein uL18c</fullName>
    </recommendedName>
    <alternativeName>
        <fullName evidence="9">50S ribosomal protein L18, chloroplastic</fullName>
    </alternativeName>
</protein>
<evidence type="ECO:0000256" key="3">
    <source>
        <dbReference type="ARBA" id="ARBA00011505"/>
    </source>
</evidence>
<evidence type="ECO:0000256" key="7">
    <source>
        <dbReference type="ARBA" id="ARBA00023274"/>
    </source>
</evidence>
<dbReference type="InterPro" id="IPR004389">
    <property type="entry name" value="Ribosomal_uL18_bac-type"/>
</dbReference>
<comment type="subunit">
    <text evidence="3">Part of the 50S ribosomal subunit; contacts the 5S rRNA.</text>
</comment>
<comment type="similarity">
    <text evidence="2">Belongs to the universal ribosomal protein uL18 family.</text>
</comment>
<keyword evidence="5" id="KW-0694">RNA-binding</keyword>
<sequence>MKYLKKTTHKKVGKQVIGSHSRPRLCVTKSNKHIYAQVINDYKNQTLCAASTLDPEIRSQLVTTSTCLAGKLVGHAIATKSIKSSFHSVIFDKRNYPYHGKIQAVAEAAREAGLNF</sequence>
<dbReference type="GO" id="GO:1990904">
    <property type="term" value="C:ribonucleoprotein complex"/>
    <property type="evidence" value="ECO:0007669"/>
    <property type="project" value="UniProtKB-KW"/>
</dbReference>